<dbReference type="RefSeq" id="WP_253754408.1">
    <property type="nucleotide sequence ID" value="NZ_JAMZDZ010000001.1"/>
</dbReference>
<evidence type="ECO:0000313" key="2">
    <source>
        <dbReference type="Proteomes" id="UP001595816"/>
    </source>
</evidence>
<accession>A0ABV8LKZ8</accession>
<sequence length="181" mass="19909">MADTSRRRTNYRKVKLTALNPSEAAGVIVPPLPGGPLPGEDGPLTFEPDRVSPTVSDEEALGVLRRRDAMQLAALYAESEPRALADAGLPPTLDEALATRLPTTLPKWDSKAKPTSYRLPERLLAHLAARAELEGVKVNALIELLLWELTQQPVRDPAEVAQLYELMKRRTVVAERVGLFE</sequence>
<dbReference type="Proteomes" id="UP001595816">
    <property type="component" value="Unassembled WGS sequence"/>
</dbReference>
<evidence type="ECO:0008006" key="3">
    <source>
        <dbReference type="Google" id="ProtNLM"/>
    </source>
</evidence>
<dbReference type="EMBL" id="JBHSAY010000006">
    <property type="protein sequence ID" value="MFC4131151.1"/>
    <property type="molecule type" value="Genomic_DNA"/>
</dbReference>
<evidence type="ECO:0000313" key="1">
    <source>
        <dbReference type="EMBL" id="MFC4131151.1"/>
    </source>
</evidence>
<gene>
    <name evidence="1" type="ORF">ACFOZ4_11105</name>
</gene>
<proteinExistence type="predicted"/>
<organism evidence="1 2">
    <name type="scientific">Hamadaea flava</name>
    <dbReference type="NCBI Taxonomy" id="1742688"/>
    <lineage>
        <taxon>Bacteria</taxon>
        <taxon>Bacillati</taxon>
        <taxon>Actinomycetota</taxon>
        <taxon>Actinomycetes</taxon>
        <taxon>Micromonosporales</taxon>
        <taxon>Micromonosporaceae</taxon>
        <taxon>Hamadaea</taxon>
    </lineage>
</organism>
<keyword evidence="2" id="KW-1185">Reference proteome</keyword>
<reference evidence="2" key="1">
    <citation type="journal article" date="2019" name="Int. J. Syst. Evol. Microbiol.">
        <title>The Global Catalogue of Microorganisms (GCM) 10K type strain sequencing project: providing services to taxonomists for standard genome sequencing and annotation.</title>
        <authorList>
            <consortium name="The Broad Institute Genomics Platform"/>
            <consortium name="The Broad Institute Genome Sequencing Center for Infectious Disease"/>
            <person name="Wu L."/>
            <person name="Ma J."/>
        </authorList>
    </citation>
    <scope>NUCLEOTIDE SEQUENCE [LARGE SCALE GENOMIC DNA]</scope>
    <source>
        <strain evidence="2">CGMCC 4.7289</strain>
    </source>
</reference>
<comment type="caution">
    <text evidence="1">The sequence shown here is derived from an EMBL/GenBank/DDBJ whole genome shotgun (WGS) entry which is preliminary data.</text>
</comment>
<name>A0ABV8LKZ8_9ACTN</name>
<protein>
    <recommendedName>
        <fullName evidence="3">Toxin-antitoxin system HicB family antitoxin</fullName>
    </recommendedName>
</protein>